<accession>A0A3M7TXE8</accession>
<comment type="catalytic activity">
    <reaction evidence="1 14 15">
        <text>Endonucleolytic cleavage to 5'-phosphomonoester.</text>
        <dbReference type="EC" id="3.1.26.4"/>
    </reaction>
</comment>
<dbReference type="SUPFAM" id="SSF53098">
    <property type="entry name" value="Ribonuclease H-like"/>
    <property type="match status" value="1"/>
</dbReference>
<dbReference type="GO" id="GO:0003723">
    <property type="term" value="F:RNA binding"/>
    <property type="evidence" value="ECO:0007669"/>
    <property type="project" value="UniProtKB-UniRule"/>
</dbReference>
<evidence type="ECO:0000256" key="2">
    <source>
        <dbReference type="ARBA" id="ARBA00001946"/>
    </source>
</evidence>
<dbReference type="PROSITE" id="PS51975">
    <property type="entry name" value="RNASE_H_2"/>
    <property type="match status" value="1"/>
</dbReference>
<dbReference type="PANTHER" id="PTHR10954:SF23">
    <property type="entry name" value="RIBONUCLEASE"/>
    <property type="match status" value="1"/>
</dbReference>
<dbReference type="EMBL" id="RHIB01000001">
    <property type="protein sequence ID" value="RNA70278.1"/>
    <property type="molecule type" value="Genomic_DNA"/>
</dbReference>
<comment type="function">
    <text evidence="3 14">Endonuclease that specifically degrades the RNA of RNA-DNA hybrids.</text>
</comment>
<dbReference type="OrthoDB" id="9777935at2"/>
<dbReference type="InterPro" id="IPR024567">
    <property type="entry name" value="RNase_HII/HIII_dom"/>
</dbReference>
<evidence type="ECO:0000256" key="7">
    <source>
        <dbReference type="ARBA" id="ARBA00021407"/>
    </source>
</evidence>
<evidence type="ECO:0000313" key="18">
    <source>
        <dbReference type="EMBL" id="RNA70278.1"/>
    </source>
</evidence>
<evidence type="ECO:0000256" key="1">
    <source>
        <dbReference type="ARBA" id="ARBA00000077"/>
    </source>
</evidence>
<feature type="binding site" evidence="14 15">
    <location>
        <position position="212"/>
    </location>
    <ligand>
        <name>a divalent metal cation</name>
        <dbReference type="ChEBI" id="CHEBI:60240"/>
    </ligand>
</feature>
<dbReference type="GO" id="GO:0032299">
    <property type="term" value="C:ribonuclease H2 complex"/>
    <property type="evidence" value="ECO:0007669"/>
    <property type="project" value="TreeGrafter"/>
</dbReference>
<evidence type="ECO:0000256" key="16">
    <source>
        <dbReference type="SAM" id="MobiDB-lite"/>
    </source>
</evidence>
<dbReference type="GO" id="GO:0005737">
    <property type="term" value="C:cytoplasm"/>
    <property type="evidence" value="ECO:0007669"/>
    <property type="project" value="UniProtKB-SubCell"/>
</dbReference>
<evidence type="ECO:0000256" key="13">
    <source>
        <dbReference type="ARBA" id="ARBA00022842"/>
    </source>
</evidence>
<dbReference type="CDD" id="cd14796">
    <property type="entry name" value="RNAse_HIII_N"/>
    <property type="match status" value="1"/>
</dbReference>
<dbReference type="Gene3D" id="3.30.420.10">
    <property type="entry name" value="Ribonuclease H-like superfamily/Ribonuclease H"/>
    <property type="match status" value="1"/>
</dbReference>
<name>A0A3M7TXE8_9BACI</name>
<evidence type="ECO:0000256" key="10">
    <source>
        <dbReference type="ARBA" id="ARBA00022723"/>
    </source>
</evidence>
<dbReference type="NCBIfam" id="TIGR00716">
    <property type="entry name" value="rnhC"/>
    <property type="match status" value="1"/>
</dbReference>
<reference evidence="18 19" key="1">
    <citation type="submission" date="2018-10" db="EMBL/GenBank/DDBJ databases">
        <title>Bacillus Keqinensis sp. nov., a moderately halophilic bacterium isolated from a saline-alkaline lake.</title>
        <authorList>
            <person name="Wang H."/>
        </authorList>
    </citation>
    <scope>NUCLEOTIDE SEQUENCE [LARGE SCALE GENOMIC DNA]</scope>
    <source>
        <strain evidence="18 19">KQ-3</strain>
    </source>
</reference>
<dbReference type="EC" id="3.1.26.4" evidence="6 14"/>
<evidence type="ECO:0000256" key="5">
    <source>
        <dbReference type="ARBA" id="ARBA00008378"/>
    </source>
</evidence>
<keyword evidence="13 14" id="KW-0460">Magnesium</keyword>
<comment type="cofactor">
    <cofactor evidence="14 15">
        <name>Mn(2+)</name>
        <dbReference type="ChEBI" id="CHEBI:29035"/>
    </cofactor>
    <cofactor evidence="14 15">
        <name>Mg(2+)</name>
        <dbReference type="ChEBI" id="CHEBI:18420"/>
    </cofactor>
    <text evidence="14 15">Manganese or magnesium. Binds 1 divalent metal ion per monomer in the absence of substrate. May bind a second metal ion after substrate binding.</text>
</comment>
<dbReference type="PANTHER" id="PTHR10954">
    <property type="entry name" value="RIBONUCLEASE H2 SUBUNIT A"/>
    <property type="match status" value="1"/>
</dbReference>
<dbReference type="GO" id="GO:0000287">
    <property type="term" value="F:magnesium ion binding"/>
    <property type="evidence" value="ECO:0007669"/>
    <property type="project" value="UniProtKB-UniRule"/>
</dbReference>
<evidence type="ECO:0000256" key="9">
    <source>
        <dbReference type="ARBA" id="ARBA00022722"/>
    </source>
</evidence>
<dbReference type="InterPro" id="IPR001352">
    <property type="entry name" value="RNase_HII/HIII"/>
</dbReference>
<dbReference type="GO" id="GO:0043137">
    <property type="term" value="P:DNA replication, removal of RNA primer"/>
    <property type="evidence" value="ECO:0007669"/>
    <property type="project" value="TreeGrafter"/>
</dbReference>
<feature type="domain" description="RNase H type-2" evidence="17">
    <location>
        <begin position="99"/>
        <end position="318"/>
    </location>
</feature>
<keyword evidence="9 14" id="KW-0540">Nuclease</keyword>
<gene>
    <name evidence="14" type="primary">rnhC</name>
    <name evidence="18" type="ORF">EBO34_10245</name>
</gene>
<dbReference type="Pfam" id="PF11858">
    <property type="entry name" value="DUF3378"/>
    <property type="match status" value="1"/>
</dbReference>
<evidence type="ECO:0000313" key="19">
    <source>
        <dbReference type="Proteomes" id="UP000278746"/>
    </source>
</evidence>
<dbReference type="FunFam" id="3.30.420.10:FF:000047">
    <property type="entry name" value="Ribonuclease HIII"/>
    <property type="match status" value="1"/>
</dbReference>
<evidence type="ECO:0000256" key="11">
    <source>
        <dbReference type="ARBA" id="ARBA00022759"/>
    </source>
</evidence>
<evidence type="ECO:0000256" key="8">
    <source>
        <dbReference type="ARBA" id="ARBA00022490"/>
    </source>
</evidence>
<keyword evidence="19" id="KW-1185">Reference proteome</keyword>
<evidence type="ECO:0000259" key="17">
    <source>
        <dbReference type="PROSITE" id="PS51975"/>
    </source>
</evidence>
<dbReference type="AlphaFoldDB" id="A0A3M7TXE8"/>
<protein>
    <recommendedName>
        <fullName evidence="7 14">Ribonuclease HIII</fullName>
        <shortName evidence="14">RNase HIII</shortName>
        <ecNumber evidence="6 14">3.1.26.4</ecNumber>
    </recommendedName>
</protein>
<dbReference type="Pfam" id="PF01351">
    <property type="entry name" value="RNase_HII"/>
    <property type="match status" value="1"/>
</dbReference>
<comment type="caution">
    <text evidence="18">The sequence shown here is derived from an EMBL/GenBank/DDBJ whole genome shotgun (WGS) entry which is preliminary data.</text>
</comment>
<dbReference type="InterPro" id="IPR012337">
    <property type="entry name" value="RNaseH-like_sf"/>
</dbReference>
<feature type="binding site" evidence="14 15">
    <location>
        <position position="106"/>
    </location>
    <ligand>
        <name>a divalent metal cation</name>
        <dbReference type="ChEBI" id="CHEBI:60240"/>
    </ligand>
</feature>
<organism evidence="18 19">
    <name type="scientific">Alteribacter keqinensis</name>
    <dbReference type="NCBI Taxonomy" id="2483800"/>
    <lineage>
        <taxon>Bacteria</taxon>
        <taxon>Bacillati</taxon>
        <taxon>Bacillota</taxon>
        <taxon>Bacilli</taxon>
        <taxon>Bacillales</taxon>
        <taxon>Bacillaceae</taxon>
        <taxon>Alteribacter</taxon>
    </lineage>
</organism>
<dbReference type="GO" id="GO:0004523">
    <property type="term" value="F:RNA-DNA hybrid ribonuclease activity"/>
    <property type="evidence" value="ECO:0007669"/>
    <property type="project" value="UniProtKB-UniRule"/>
</dbReference>
<evidence type="ECO:0000256" key="3">
    <source>
        <dbReference type="ARBA" id="ARBA00004065"/>
    </source>
</evidence>
<dbReference type="CDD" id="cd06590">
    <property type="entry name" value="RNase_HII_bacteria_HIII_like"/>
    <property type="match status" value="1"/>
</dbReference>
<dbReference type="InterPro" id="IPR004641">
    <property type="entry name" value="RNase_HIII"/>
</dbReference>
<dbReference type="Proteomes" id="UP000278746">
    <property type="component" value="Unassembled WGS sequence"/>
</dbReference>
<keyword evidence="11 14" id="KW-0255">Endonuclease</keyword>
<comment type="similarity">
    <text evidence="5 14">Belongs to the RNase HII family. RnhC subfamily.</text>
</comment>
<evidence type="ECO:0000256" key="12">
    <source>
        <dbReference type="ARBA" id="ARBA00022801"/>
    </source>
</evidence>
<dbReference type="PIRSF" id="PIRSF037748">
    <property type="entry name" value="RnhC"/>
    <property type="match status" value="1"/>
</dbReference>
<evidence type="ECO:0000256" key="6">
    <source>
        <dbReference type="ARBA" id="ARBA00012180"/>
    </source>
</evidence>
<dbReference type="InterPro" id="IPR012295">
    <property type="entry name" value="TBP_dom_sf"/>
</dbReference>
<keyword evidence="12 14" id="KW-0378">Hydrolase</keyword>
<sequence>MSHEVLKVSTSQLGKMKEHYKSLLKPNTPQNAAFAAKVGSCTITAYNSGKVLFQGGAASAEASRWKSSGSTASKPAKAATGKKSVDEHDYSPPSQLVTRSLLGSDEAGTGDYFGPITVACTYLTPDQMKEVEHMGIRDSKTIKDPVIRELAPEIIKHSTYSLLTLSNAKYNELQAKGYNQGRMKAMMHHKAIENVLRKCREQGLDPEGVFVDQFCQPGVYFNYLRQSKMSWTSDKPIYFATKAESLHVSVAAASVIARYAFIREMDNLESELGLPVPKGASGKVDAAAAAVVRKYGREKLRMCTKLHFANTGKAERLV</sequence>
<comment type="subcellular location">
    <subcellularLocation>
        <location evidence="4 14">Cytoplasm</location>
    </subcellularLocation>
</comment>
<proteinExistence type="inferred from homology"/>
<dbReference type="Gene3D" id="3.30.310.10">
    <property type="entry name" value="TATA-Binding Protein"/>
    <property type="match status" value="1"/>
</dbReference>
<keyword evidence="10 14" id="KW-0479">Metal-binding</keyword>
<comment type="cofactor">
    <cofactor evidence="2">
        <name>Mg(2+)</name>
        <dbReference type="ChEBI" id="CHEBI:18420"/>
    </cofactor>
</comment>
<feature type="region of interest" description="Disordered" evidence="16">
    <location>
        <begin position="63"/>
        <end position="94"/>
    </location>
</feature>
<dbReference type="RefSeq" id="WP_122897907.1">
    <property type="nucleotide sequence ID" value="NZ_RHIB01000001.1"/>
</dbReference>
<dbReference type="GO" id="GO:0006298">
    <property type="term" value="P:mismatch repair"/>
    <property type="evidence" value="ECO:0007669"/>
    <property type="project" value="TreeGrafter"/>
</dbReference>
<evidence type="ECO:0000256" key="15">
    <source>
        <dbReference type="PROSITE-ProRule" id="PRU01319"/>
    </source>
</evidence>
<evidence type="ECO:0000256" key="4">
    <source>
        <dbReference type="ARBA" id="ARBA00004496"/>
    </source>
</evidence>
<keyword evidence="8 14" id="KW-0963">Cytoplasm</keyword>
<evidence type="ECO:0000256" key="14">
    <source>
        <dbReference type="HAMAP-Rule" id="MF_00053"/>
    </source>
</evidence>
<dbReference type="InterPro" id="IPR024568">
    <property type="entry name" value="RNase_HIII_N"/>
</dbReference>
<dbReference type="HAMAP" id="MF_00053">
    <property type="entry name" value="RNase_HIII"/>
    <property type="match status" value="1"/>
</dbReference>
<dbReference type="InterPro" id="IPR036397">
    <property type="entry name" value="RNaseH_sf"/>
</dbReference>
<feature type="binding site" evidence="14 15">
    <location>
        <position position="105"/>
    </location>
    <ligand>
        <name>a divalent metal cation</name>
        <dbReference type="ChEBI" id="CHEBI:60240"/>
    </ligand>
</feature>